<reference evidence="2" key="1">
    <citation type="submission" date="2021-10" db="EMBL/GenBank/DDBJ databases">
        <title>Melipona bicolor Genome sequencing and assembly.</title>
        <authorList>
            <person name="Araujo N.S."/>
            <person name="Arias M.C."/>
        </authorList>
    </citation>
    <scope>NUCLEOTIDE SEQUENCE</scope>
    <source>
        <strain evidence="2">USP_2M_L1-L4_2017</strain>
        <tissue evidence="2">Whole body</tissue>
    </source>
</reference>
<accession>A0AA40G2C1</accession>
<evidence type="ECO:0000313" key="2">
    <source>
        <dbReference type="EMBL" id="KAK1129761.1"/>
    </source>
</evidence>
<protein>
    <submittedName>
        <fullName evidence="2">Uncharacterized protein</fullName>
    </submittedName>
</protein>
<proteinExistence type="predicted"/>
<keyword evidence="3" id="KW-1185">Reference proteome</keyword>
<dbReference type="AlphaFoldDB" id="A0AA40G2C1"/>
<feature type="compositionally biased region" description="Basic and acidic residues" evidence="1">
    <location>
        <begin position="31"/>
        <end position="55"/>
    </location>
</feature>
<sequence>MENQARKKMCFADNESVMGTEVWSEEAGETDGGKEEETEREREGMDKKNEYKERQ</sequence>
<dbReference type="EMBL" id="JAHYIQ010000008">
    <property type="protein sequence ID" value="KAK1129761.1"/>
    <property type="molecule type" value="Genomic_DNA"/>
</dbReference>
<gene>
    <name evidence="2" type="ORF">K0M31_019473</name>
</gene>
<feature type="region of interest" description="Disordered" evidence="1">
    <location>
        <begin position="17"/>
        <end position="55"/>
    </location>
</feature>
<comment type="caution">
    <text evidence="2">The sequence shown here is derived from an EMBL/GenBank/DDBJ whole genome shotgun (WGS) entry which is preliminary data.</text>
</comment>
<name>A0AA40G2C1_9HYME</name>
<organism evidence="2 3">
    <name type="scientific">Melipona bicolor</name>
    <dbReference type="NCBI Taxonomy" id="60889"/>
    <lineage>
        <taxon>Eukaryota</taxon>
        <taxon>Metazoa</taxon>
        <taxon>Ecdysozoa</taxon>
        <taxon>Arthropoda</taxon>
        <taxon>Hexapoda</taxon>
        <taxon>Insecta</taxon>
        <taxon>Pterygota</taxon>
        <taxon>Neoptera</taxon>
        <taxon>Endopterygota</taxon>
        <taxon>Hymenoptera</taxon>
        <taxon>Apocrita</taxon>
        <taxon>Aculeata</taxon>
        <taxon>Apoidea</taxon>
        <taxon>Anthophila</taxon>
        <taxon>Apidae</taxon>
        <taxon>Melipona</taxon>
    </lineage>
</organism>
<dbReference type="Proteomes" id="UP001177670">
    <property type="component" value="Unassembled WGS sequence"/>
</dbReference>
<evidence type="ECO:0000256" key="1">
    <source>
        <dbReference type="SAM" id="MobiDB-lite"/>
    </source>
</evidence>
<evidence type="ECO:0000313" key="3">
    <source>
        <dbReference type="Proteomes" id="UP001177670"/>
    </source>
</evidence>